<proteinExistence type="predicted"/>
<comment type="caution">
    <text evidence="1">The sequence shown here is derived from an EMBL/GenBank/DDBJ whole genome shotgun (WGS) entry which is preliminary data.</text>
</comment>
<name>A0A4S8KGA1_MUSBA</name>
<gene>
    <name evidence="1" type="ORF">C4D60_Mb04t32520</name>
</gene>
<dbReference type="EMBL" id="PYDT01000001">
    <property type="protein sequence ID" value="THU74360.1"/>
    <property type="molecule type" value="Genomic_DNA"/>
</dbReference>
<dbReference type="AlphaFoldDB" id="A0A4S8KGA1"/>
<evidence type="ECO:0000313" key="1">
    <source>
        <dbReference type="EMBL" id="THU74360.1"/>
    </source>
</evidence>
<reference evidence="1 2" key="1">
    <citation type="journal article" date="2019" name="Nat. Plants">
        <title>Genome sequencing of Musa balbisiana reveals subgenome evolution and function divergence in polyploid bananas.</title>
        <authorList>
            <person name="Yao X."/>
        </authorList>
    </citation>
    <scope>NUCLEOTIDE SEQUENCE [LARGE SCALE GENOMIC DNA]</scope>
    <source>
        <strain evidence="2">cv. DH-PKW</strain>
        <tissue evidence="1">Leaves</tissue>
    </source>
</reference>
<keyword evidence="2" id="KW-1185">Reference proteome</keyword>
<sequence length="97" mass="11056">METDERACVSAQPQRREATGVGLRLRWAPHGFLFPTQCFCFRRARLISLKDVPAIVRSVKAPCTRRKRTRPIISFTSRGIAYATGVVIRSCVDYTKR</sequence>
<protein>
    <submittedName>
        <fullName evidence="1">Uncharacterized protein</fullName>
    </submittedName>
</protein>
<accession>A0A4S8KGA1</accession>
<organism evidence="1 2">
    <name type="scientific">Musa balbisiana</name>
    <name type="common">Banana</name>
    <dbReference type="NCBI Taxonomy" id="52838"/>
    <lineage>
        <taxon>Eukaryota</taxon>
        <taxon>Viridiplantae</taxon>
        <taxon>Streptophyta</taxon>
        <taxon>Embryophyta</taxon>
        <taxon>Tracheophyta</taxon>
        <taxon>Spermatophyta</taxon>
        <taxon>Magnoliopsida</taxon>
        <taxon>Liliopsida</taxon>
        <taxon>Zingiberales</taxon>
        <taxon>Musaceae</taxon>
        <taxon>Musa</taxon>
    </lineage>
</organism>
<dbReference type="Proteomes" id="UP000317650">
    <property type="component" value="Chromosome 4"/>
</dbReference>
<evidence type="ECO:0000313" key="2">
    <source>
        <dbReference type="Proteomes" id="UP000317650"/>
    </source>
</evidence>